<organism evidence="2 3">
    <name type="scientific">Stylosanthes scabra</name>
    <dbReference type="NCBI Taxonomy" id="79078"/>
    <lineage>
        <taxon>Eukaryota</taxon>
        <taxon>Viridiplantae</taxon>
        <taxon>Streptophyta</taxon>
        <taxon>Embryophyta</taxon>
        <taxon>Tracheophyta</taxon>
        <taxon>Spermatophyta</taxon>
        <taxon>Magnoliopsida</taxon>
        <taxon>eudicotyledons</taxon>
        <taxon>Gunneridae</taxon>
        <taxon>Pentapetalae</taxon>
        <taxon>rosids</taxon>
        <taxon>fabids</taxon>
        <taxon>Fabales</taxon>
        <taxon>Fabaceae</taxon>
        <taxon>Papilionoideae</taxon>
        <taxon>50 kb inversion clade</taxon>
        <taxon>dalbergioids sensu lato</taxon>
        <taxon>Dalbergieae</taxon>
        <taxon>Pterocarpus clade</taxon>
        <taxon>Stylosanthes</taxon>
    </lineage>
</organism>
<sequence>MLSKSLALTWLNPVLFSRLQQSEDHTLAKIIRRIRKRKNQEKEERNSKKKKQPNENSPMGFVNVDFLPIDADLNMNRLNNPLSKKKKLLLNILNKNNCNNLSKLMRMKSLSYLQARMINIYQDPSKYGIHWSLKLKKINPPIKKTNLLR</sequence>
<comment type="caution">
    <text evidence="2">The sequence shown here is derived from an EMBL/GenBank/DDBJ whole genome shotgun (WGS) entry which is preliminary data.</text>
</comment>
<name>A0ABU6STY0_9FABA</name>
<gene>
    <name evidence="2" type="ORF">PIB30_088377</name>
</gene>
<dbReference type="EMBL" id="JASCZI010062015">
    <property type="protein sequence ID" value="MED6139911.1"/>
    <property type="molecule type" value="Genomic_DNA"/>
</dbReference>
<evidence type="ECO:0000256" key="1">
    <source>
        <dbReference type="SAM" id="MobiDB-lite"/>
    </source>
</evidence>
<protein>
    <submittedName>
        <fullName evidence="2">Uncharacterized protein</fullName>
    </submittedName>
</protein>
<accession>A0ABU6STY0</accession>
<feature type="region of interest" description="Disordered" evidence="1">
    <location>
        <begin position="34"/>
        <end position="60"/>
    </location>
</feature>
<evidence type="ECO:0000313" key="2">
    <source>
        <dbReference type="EMBL" id="MED6139911.1"/>
    </source>
</evidence>
<evidence type="ECO:0000313" key="3">
    <source>
        <dbReference type="Proteomes" id="UP001341840"/>
    </source>
</evidence>
<dbReference type="Proteomes" id="UP001341840">
    <property type="component" value="Unassembled WGS sequence"/>
</dbReference>
<keyword evidence="3" id="KW-1185">Reference proteome</keyword>
<reference evidence="2 3" key="1">
    <citation type="journal article" date="2023" name="Plants (Basel)">
        <title>Bridging the Gap: Combining Genomics and Transcriptomics Approaches to Understand Stylosanthes scabra, an Orphan Legume from the Brazilian Caatinga.</title>
        <authorList>
            <person name="Ferreira-Neto J.R.C."/>
            <person name="da Silva M.D."/>
            <person name="Binneck E."/>
            <person name="de Melo N.F."/>
            <person name="da Silva R.H."/>
            <person name="de Melo A.L.T.M."/>
            <person name="Pandolfi V."/>
            <person name="Bustamante F.O."/>
            <person name="Brasileiro-Vidal A.C."/>
            <person name="Benko-Iseppon A.M."/>
        </authorList>
    </citation>
    <scope>NUCLEOTIDE SEQUENCE [LARGE SCALE GENOMIC DNA]</scope>
    <source>
        <tissue evidence="2">Leaves</tissue>
    </source>
</reference>
<proteinExistence type="predicted"/>